<feature type="signal peptide" evidence="1">
    <location>
        <begin position="1"/>
        <end position="23"/>
    </location>
</feature>
<dbReference type="Pfam" id="PF04264">
    <property type="entry name" value="YceI"/>
    <property type="match status" value="1"/>
</dbReference>
<feature type="chain" id="PRO_5045457737" evidence="1">
    <location>
        <begin position="24"/>
        <end position="195"/>
    </location>
</feature>
<evidence type="ECO:0000313" key="3">
    <source>
        <dbReference type="EMBL" id="MFD0724255.1"/>
    </source>
</evidence>
<dbReference type="Gene3D" id="2.40.128.110">
    <property type="entry name" value="Lipid/polyisoprenoid-binding, YceI-like"/>
    <property type="match status" value="1"/>
</dbReference>
<protein>
    <submittedName>
        <fullName evidence="3">YceI family protein</fullName>
    </submittedName>
</protein>
<sequence>MTRTPFRLALAAVAGLAACSAQAASTTYIIDPSHTYPSFEADHMGGVSLWRGKFNSSSGKVTLDKAAGAGTVDIVIDTASIDFGHDAMNEHARAPDYFDTEKHPQARYAGTLVDFVDGKPTRVAGTLTLRGVTKPVDLKINSFKCIPHPMHKRELCGADALATIQRDDYGISAGKDWGFDMAVTLRIQVEAVAEE</sequence>
<feature type="domain" description="Lipid/polyisoprenoid-binding YceI-like" evidence="2">
    <location>
        <begin position="27"/>
        <end position="192"/>
    </location>
</feature>
<dbReference type="Proteomes" id="UP001597110">
    <property type="component" value="Unassembled WGS sequence"/>
</dbReference>
<comment type="caution">
    <text evidence="3">The sequence shown here is derived from an EMBL/GenBank/DDBJ whole genome shotgun (WGS) entry which is preliminary data.</text>
</comment>
<keyword evidence="1" id="KW-0732">Signal</keyword>
<accession>A0ABW2Y6T1</accession>
<dbReference type="SMART" id="SM00867">
    <property type="entry name" value="YceI"/>
    <property type="match status" value="1"/>
</dbReference>
<proteinExistence type="predicted"/>
<organism evidence="3 4">
    <name type="scientific">Lysobacter brunescens</name>
    <dbReference type="NCBI Taxonomy" id="262323"/>
    <lineage>
        <taxon>Bacteria</taxon>
        <taxon>Pseudomonadati</taxon>
        <taxon>Pseudomonadota</taxon>
        <taxon>Gammaproteobacteria</taxon>
        <taxon>Lysobacterales</taxon>
        <taxon>Lysobacteraceae</taxon>
        <taxon>Lysobacter</taxon>
    </lineage>
</organism>
<evidence type="ECO:0000256" key="1">
    <source>
        <dbReference type="SAM" id="SignalP"/>
    </source>
</evidence>
<name>A0ABW2Y6T1_9GAMM</name>
<dbReference type="PANTHER" id="PTHR34406">
    <property type="entry name" value="PROTEIN YCEI"/>
    <property type="match status" value="1"/>
</dbReference>
<evidence type="ECO:0000313" key="4">
    <source>
        <dbReference type="Proteomes" id="UP001597110"/>
    </source>
</evidence>
<gene>
    <name evidence="3" type="ORF">ACFQ0E_01455</name>
</gene>
<dbReference type="InterPro" id="IPR036761">
    <property type="entry name" value="TTHA0802/YceI-like_sf"/>
</dbReference>
<dbReference type="EMBL" id="JBHTIF010000001">
    <property type="protein sequence ID" value="MFD0724255.1"/>
    <property type="molecule type" value="Genomic_DNA"/>
</dbReference>
<dbReference type="SUPFAM" id="SSF101874">
    <property type="entry name" value="YceI-like"/>
    <property type="match status" value="1"/>
</dbReference>
<keyword evidence="4" id="KW-1185">Reference proteome</keyword>
<dbReference type="PANTHER" id="PTHR34406:SF2">
    <property type="entry name" value="PERIPLASMIC PROTEIN"/>
    <property type="match status" value="1"/>
</dbReference>
<evidence type="ECO:0000259" key="2">
    <source>
        <dbReference type="SMART" id="SM00867"/>
    </source>
</evidence>
<dbReference type="PROSITE" id="PS51257">
    <property type="entry name" value="PROKAR_LIPOPROTEIN"/>
    <property type="match status" value="1"/>
</dbReference>
<dbReference type="InterPro" id="IPR007372">
    <property type="entry name" value="Lipid/polyisoprenoid-bd_YceI"/>
</dbReference>
<reference evidence="4" key="1">
    <citation type="journal article" date="2019" name="Int. J. Syst. Evol. Microbiol.">
        <title>The Global Catalogue of Microorganisms (GCM) 10K type strain sequencing project: providing services to taxonomists for standard genome sequencing and annotation.</title>
        <authorList>
            <consortium name="The Broad Institute Genomics Platform"/>
            <consortium name="The Broad Institute Genome Sequencing Center for Infectious Disease"/>
            <person name="Wu L."/>
            <person name="Ma J."/>
        </authorList>
    </citation>
    <scope>NUCLEOTIDE SEQUENCE [LARGE SCALE GENOMIC DNA]</scope>
    <source>
        <strain evidence="4">CCUG 55585</strain>
    </source>
</reference>
<dbReference type="RefSeq" id="WP_386821927.1">
    <property type="nucleotide sequence ID" value="NZ_JBHTIF010000001.1"/>
</dbReference>